<dbReference type="PANTHER" id="PTHR11895:SF7">
    <property type="entry name" value="GLUTAMYL-TRNA(GLN) AMIDOTRANSFERASE SUBUNIT A, MITOCHONDRIAL"/>
    <property type="match status" value="1"/>
</dbReference>
<reference evidence="3 4" key="1">
    <citation type="submission" date="2018-11" db="EMBL/GenBank/DDBJ databases">
        <title>Aerococcus sp. SJQ22, whole genome shotgun sequence.</title>
        <authorList>
            <person name="Sun L."/>
            <person name="Gao X."/>
            <person name="Chen W."/>
            <person name="Huang K."/>
        </authorList>
    </citation>
    <scope>NUCLEOTIDE SEQUENCE [LARGE SCALE GENOMIC DNA]</scope>
    <source>
        <strain evidence="3 4">SJQ22</strain>
    </source>
</reference>
<dbReference type="NCBIfam" id="NF005099">
    <property type="entry name" value="PRK06529.1"/>
    <property type="match status" value="1"/>
</dbReference>
<accession>A0A3N4HFH8</accession>
<dbReference type="Pfam" id="PF01425">
    <property type="entry name" value="Amidase"/>
    <property type="match status" value="1"/>
</dbReference>
<evidence type="ECO:0000256" key="1">
    <source>
        <dbReference type="ARBA" id="ARBA00009199"/>
    </source>
</evidence>
<dbReference type="AlphaFoldDB" id="A0A3N4HFH8"/>
<dbReference type="PANTHER" id="PTHR11895">
    <property type="entry name" value="TRANSAMIDASE"/>
    <property type="match status" value="1"/>
</dbReference>
<dbReference type="SUPFAM" id="SSF75304">
    <property type="entry name" value="Amidase signature (AS) enzymes"/>
    <property type="match status" value="1"/>
</dbReference>
<comment type="similarity">
    <text evidence="1">Belongs to the amidase family.</text>
</comment>
<organism evidence="3 4">
    <name type="scientific">Aerococcus agrisoli</name>
    <dbReference type="NCBI Taxonomy" id="2487350"/>
    <lineage>
        <taxon>Bacteria</taxon>
        <taxon>Bacillati</taxon>
        <taxon>Bacillota</taxon>
        <taxon>Bacilli</taxon>
        <taxon>Lactobacillales</taxon>
        <taxon>Aerococcaceae</taxon>
        <taxon>Aerococcus</taxon>
    </lineage>
</organism>
<evidence type="ECO:0000313" key="3">
    <source>
        <dbReference type="EMBL" id="RPA65454.1"/>
    </source>
</evidence>
<keyword evidence="4" id="KW-1185">Reference proteome</keyword>
<gene>
    <name evidence="3" type="ORF">EF384_00175</name>
</gene>
<comment type="caution">
    <text evidence="3">The sequence shown here is derived from an EMBL/GenBank/DDBJ whole genome shotgun (WGS) entry which is preliminary data.</text>
</comment>
<dbReference type="EC" id="3.5.1.4" evidence="3"/>
<dbReference type="InterPro" id="IPR023631">
    <property type="entry name" value="Amidase_dom"/>
</dbReference>
<dbReference type="EMBL" id="RKMG01000001">
    <property type="protein sequence ID" value="RPA65454.1"/>
    <property type="molecule type" value="Genomic_DNA"/>
</dbReference>
<dbReference type="RefSeq" id="WP_123778989.1">
    <property type="nucleotide sequence ID" value="NZ_RKMG01000001.1"/>
</dbReference>
<sequence>MLFTEDATYYAQQIKARKYTVTQLVEWALENIEALNPKLNAVIYLQDQYARTKAKEYDAYIANLSDDEMADLPDFFGVPTLLKDLGQNQAGFLSSSGSKLTLDSLMQKTDHLVEDIIKAGFVILGRTNVPEFGFKGISDAKITGAVNSPIDLSRNPGGSSGGAAAALKAGIVPLALGSDGGGSIRMPASYSGLIGLKPSRGRVAVGPVTYRSWQGAAVNFALTKSVRDTWTLLQNLQVQQMDAPFIMPTIEETELKALDRPLKIGYIGQLNADWPLHEEAQALLDQTIAQLRDWGHEVFEYQEPFDRAENMRNYFEMNSVETAATMDNIERASGRPVVFDDVEPLTWAIYRAGLKIPSYRYSQLLYEWDQWAAASQADFASKMDLILTPATNGPAPLHGELVPDDLETLVEKEKHIDDYDKDAQQDIIWHHFEKGIVRSPYTSLVNMVGQPAISLPVYKTADGLPIGAQFVAAKGNEYLLLQVAKQFEEANLLDTSIVDVEA</sequence>
<name>A0A3N4HFH8_9LACT</name>
<evidence type="ECO:0000259" key="2">
    <source>
        <dbReference type="Pfam" id="PF01425"/>
    </source>
</evidence>
<dbReference type="Proteomes" id="UP000273977">
    <property type="component" value="Unassembled WGS sequence"/>
</dbReference>
<protein>
    <submittedName>
        <fullName evidence="3">Amidase</fullName>
        <ecNumber evidence="3">3.5.1.4</ecNumber>
    </submittedName>
</protein>
<proteinExistence type="inferred from homology"/>
<evidence type="ECO:0000313" key="4">
    <source>
        <dbReference type="Proteomes" id="UP000273977"/>
    </source>
</evidence>
<dbReference type="Gene3D" id="3.90.1300.10">
    <property type="entry name" value="Amidase signature (AS) domain"/>
    <property type="match status" value="1"/>
</dbReference>
<dbReference type="InterPro" id="IPR036928">
    <property type="entry name" value="AS_sf"/>
</dbReference>
<feature type="domain" description="Amidase" evidence="2">
    <location>
        <begin position="24"/>
        <end position="481"/>
    </location>
</feature>
<keyword evidence="3" id="KW-0378">Hydrolase</keyword>
<dbReference type="OrthoDB" id="9811471at2"/>
<dbReference type="GO" id="GO:0004040">
    <property type="term" value="F:amidase activity"/>
    <property type="evidence" value="ECO:0007669"/>
    <property type="project" value="UniProtKB-EC"/>
</dbReference>
<dbReference type="InterPro" id="IPR000120">
    <property type="entry name" value="Amidase"/>
</dbReference>